<evidence type="ECO:0000313" key="2">
    <source>
        <dbReference type="Proteomes" id="UP001295740"/>
    </source>
</evidence>
<organism evidence="1 2">
    <name type="scientific">Anthostomella pinea</name>
    <dbReference type="NCBI Taxonomy" id="933095"/>
    <lineage>
        <taxon>Eukaryota</taxon>
        <taxon>Fungi</taxon>
        <taxon>Dikarya</taxon>
        <taxon>Ascomycota</taxon>
        <taxon>Pezizomycotina</taxon>
        <taxon>Sordariomycetes</taxon>
        <taxon>Xylariomycetidae</taxon>
        <taxon>Xylariales</taxon>
        <taxon>Xylariaceae</taxon>
        <taxon>Anthostomella</taxon>
    </lineage>
</organism>
<evidence type="ECO:0000313" key="1">
    <source>
        <dbReference type="EMBL" id="CAJ2508762.1"/>
    </source>
</evidence>
<dbReference type="EMBL" id="CAUWAG010000012">
    <property type="protein sequence ID" value="CAJ2508762.1"/>
    <property type="molecule type" value="Genomic_DNA"/>
</dbReference>
<name>A0AAI8YL43_9PEZI</name>
<sequence>MFLPLFDTFDPTTCAKQDDETTDWIQRERDIVRKVVTQFQVFELLARLESPAQTQRHFDIELDPEDALYILQANRPPCR</sequence>
<proteinExistence type="predicted"/>
<dbReference type="AlphaFoldDB" id="A0AAI8YL43"/>
<comment type="caution">
    <text evidence="1">The sequence shown here is derived from an EMBL/GenBank/DDBJ whole genome shotgun (WGS) entry which is preliminary data.</text>
</comment>
<reference evidence="1" key="1">
    <citation type="submission" date="2023-10" db="EMBL/GenBank/DDBJ databases">
        <authorList>
            <person name="Hackl T."/>
        </authorList>
    </citation>
    <scope>NUCLEOTIDE SEQUENCE</scope>
</reference>
<protein>
    <submittedName>
        <fullName evidence="1">Uu.00g137880.m01.CDS01</fullName>
    </submittedName>
</protein>
<keyword evidence="2" id="KW-1185">Reference proteome</keyword>
<accession>A0AAI8YL43</accession>
<gene>
    <name evidence="1" type="ORF">KHLLAP_LOCUS9230</name>
</gene>
<dbReference type="Proteomes" id="UP001295740">
    <property type="component" value="Unassembled WGS sequence"/>
</dbReference>